<evidence type="ECO:0000313" key="2">
    <source>
        <dbReference type="EMBL" id="MBW73309.1"/>
    </source>
</evidence>
<sequence>MIAVYSVVSVLVAVTIARSAWRSNRWMVVYCGVATSPTRNRISCWKTRTLVGVTSTTITTRCDTTRC</sequence>
<feature type="chain" id="PRO_5014695225" evidence="1">
    <location>
        <begin position="18"/>
        <end position="67"/>
    </location>
</feature>
<dbReference type="EMBL" id="GGFL01009131">
    <property type="protein sequence ID" value="MBW73309.1"/>
    <property type="molecule type" value="Transcribed_RNA"/>
</dbReference>
<dbReference type="AlphaFoldDB" id="A0A2M4D6Y7"/>
<evidence type="ECO:0000256" key="1">
    <source>
        <dbReference type="SAM" id="SignalP"/>
    </source>
</evidence>
<name>A0A2M4D6Y7_ANODA</name>
<organism evidence="2">
    <name type="scientific">Anopheles darlingi</name>
    <name type="common">Mosquito</name>
    <dbReference type="NCBI Taxonomy" id="43151"/>
    <lineage>
        <taxon>Eukaryota</taxon>
        <taxon>Metazoa</taxon>
        <taxon>Ecdysozoa</taxon>
        <taxon>Arthropoda</taxon>
        <taxon>Hexapoda</taxon>
        <taxon>Insecta</taxon>
        <taxon>Pterygota</taxon>
        <taxon>Neoptera</taxon>
        <taxon>Endopterygota</taxon>
        <taxon>Diptera</taxon>
        <taxon>Nematocera</taxon>
        <taxon>Culicoidea</taxon>
        <taxon>Culicidae</taxon>
        <taxon>Anophelinae</taxon>
        <taxon>Anopheles</taxon>
    </lineage>
</organism>
<protein>
    <submittedName>
        <fullName evidence="2">Putative secreted protein</fullName>
    </submittedName>
</protein>
<keyword evidence="1" id="KW-0732">Signal</keyword>
<feature type="signal peptide" evidence="1">
    <location>
        <begin position="1"/>
        <end position="17"/>
    </location>
</feature>
<proteinExistence type="predicted"/>
<accession>A0A2M4D6Y7</accession>
<reference evidence="2" key="1">
    <citation type="submission" date="2018-01" db="EMBL/GenBank/DDBJ databases">
        <title>An insight into the sialome of Amazonian anophelines.</title>
        <authorList>
            <person name="Ribeiro J.M."/>
            <person name="Scarpassa V."/>
            <person name="Calvo E."/>
        </authorList>
    </citation>
    <scope>NUCLEOTIDE SEQUENCE</scope>
</reference>